<evidence type="ECO:0000259" key="2">
    <source>
        <dbReference type="Pfam" id="PF01370"/>
    </source>
</evidence>
<dbReference type="Gene3D" id="3.40.50.720">
    <property type="entry name" value="NAD(P)-binding Rossmann-like Domain"/>
    <property type="match status" value="1"/>
</dbReference>
<keyword evidence="4" id="KW-1185">Reference proteome</keyword>
<dbReference type="RefSeq" id="WP_250585653.1">
    <property type="nucleotide sequence ID" value="NZ_JAKRVX010000008.1"/>
</dbReference>
<dbReference type="SUPFAM" id="SSF51735">
    <property type="entry name" value="NAD(P)-binding Rossmann-fold domains"/>
    <property type="match status" value="1"/>
</dbReference>
<reference evidence="3" key="2">
    <citation type="submission" date="2022-02" db="EMBL/GenBank/DDBJ databases">
        <authorList>
            <person name="Elcheninov A.G."/>
            <person name="Sorokin D.Y."/>
            <person name="Kublanov I.V."/>
        </authorList>
    </citation>
    <scope>NUCLEOTIDE SEQUENCE</scope>
    <source>
        <strain evidence="3">AArc-St2</strain>
    </source>
</reference>
<dbReference type="AlphaFoldDB" id="A0AAE3G0D1"/>
<dbReference type="EMBL" id="JAKRVX010000008">
    <property type="protein sequence ID" value="MCL9818165.1"/>
    <property type="molecule type" value="Genomic_DNA"/>
</dbReference>
<sequence>MSESKDQQPAWAVESGSSDAVAAVQGKQIVITGGAGFIGSHLADAFVDANDVTVVDNCSSGTTANIPTEATFIHGDLRDADTINALPTDVDIIFHQAGIVSVEQSYRSPQVSHDVNVDATLSLLSYAQRVDARLVFASSCAVYGSAETVPISESHPTNPSSPYGVDKLAADHYVRVFGDCYDIPVVVLRYFNVYGPRQSTEYSGVIDVFRRQAVNNEPITVHGDGSQSRDFVHVSDVVQANAAAALTKEVGRAYNVGTGTSVTIADLAEEIISLVGSSSEIVYTEPRPGDIQQSVADLHRSENGLGYTPQIELQTGLQSLLGATEST</sequence>
<dbReference type="Pfam" id="PF01370">
    <property type="entry name" value="Epimerase"/>
    <property type="match status" value="1"/>
</dbReference>
<evidence type="ECO:0000313" key="4">
    <source>
        <dbReference type="Proteomes" id="UP001203207"/>
    </source>
</evidence>
<comment type="caution">
    <text evidence="3">The sequence shown here is derived from an EMBL/GenBank/DDBJ whole genome shotgun (WGS) entry which is preliminary data.</text>
</comment>
<organism evidence="3 4">
    <name type="scientific">Natronocalculus amylovorans</name>
    <dbReference type="NCBI Taxonomy" id="2917812"/>
    <lineage>
        <taxon>Archaea</taxon>
        <taxon>Methanobacteriati</taxon>
        <taxon>Methanobacteriota</taxon>
        <taxon>Stenosarchaea group</taxon>
        <taxon>Halobacteria</taxon>
        <taxon>Halobacteriales</taxon>
        <taxon>Haloferacaceae</taxon>
        <taxon>Natronocalculus</taxon>
    </lineage>
</organism>
<evidence type="ECO:0000256" key="1">
    <source>
        <dbReference type="ARBA" id="ARBA00007637"/>
    </source>
</evidence>
<name>A0AAE3G0D1_9EURY</name>
<comment type="similarity">
    <text evidence="1">Belongs to the NAD(P)-dependent epimerase/dehydratase family.</text>
</comment>
<dbReference type="Gene3D" id="3.90.25.10">
    <property type="entry name" value="UDP-galactose 4-epimerase, domain 1"/>
    <property type="match status" value="1"/>
</dbReference>
<dbReference type="InterPro" id="IPR036291">
    <property type="entry name" value="NAD(P)-bd_dom_sf"/>
</dbReference>
<dbReference type="PANTHER" id="PTHR43000">
    <property type="entry name" value="DTDP-D-GLUCOSE 4,6-DEHYDRATASE-RELATED"/>
    <property type="match status" value="1"/>
</dbReference>
<accession>A0AAE3G0D1</accession>
<gene>
    <name evidence="3" type="ORF">AArcSt2_14575</name>
</gene>
<protein>
    <submittedName>
        <fullName evidence="3">NAD-dependent epimerase/dehydratase family protein</fullName>
    </submittedName>
</protein>
<feature type="domain" description="NAD-dependent epimerase/dehydratase" evidence="2">
    <location>
        <begin position="29"/>
        <end position="257"/>
    </location>
</feature>
<dbReference type="PRINTS" id="PR01713">
    <property type="entry name" value="NUCEPIMERASE"/>
</dbReference>
<reference evidence="3" key="1">
    <citation type="journal article" date="2022" name="Syst. Appl. Microbiol.">
        <title>Natronocalculus amylovorans gen. nov., sp. nov., and Natranaeroarchaeum aerophilus sp. nov., dominant culturable amylolytic natronoarchaea from hypersaline soda lakes in southwestern Siberia.</title>
        <authorList>
            <person name="Sorokin D.Y."/>
            <person name="Elcheninov A.G."/>
            <person name="Khizhniak T.V."/>
            <person name="Koenen M."/>
            <person name="Bale N.J."/>
            <person name="Damste J.S.S."/>
            <person name="Kublanov I.V."/>
        </authorList>
    </citation>
    <scope>NUCLEOTIDE SEQUENCE</scope>
    <source>
        <strain evidence="3">AArc-St2</strain>
    </source>
</reference>
<dbReference type="InterPro" id="IPR001509">
    <property type="entry name" value="Epimerase_deHydtase"/>
</dbReference>
<dbReference type="Proteomes" id="UP001203207">
    <property type="component" value="Unassembled WGS sequence"/>
</dbReference>
<evidence type="ECO:0000313" key="3">
    <source>
        <dbReference type="EMBL" id="MCL9818165.1"/>
    </source>
</evidence>
<proteinExistence type="inferred from homology"/>